<evidence type="ECO:0000313" key="2">
    <source>
        <dbReference type="EMBL" id="MBO8479218.1"/>
    </source>
</evidence>
<keyword evidence="1" id="KW-0732">Signal</keyword>
<sequence length="554" mass="61069">MKRAIILLAVCGLTTGAGAQTMYDALRYSEYDYYGTARTMAMGNAFTALGGDLGGIMINPAGSAVAGYSQVVLTPSVNIAVNNAQGTYFNGKPNGFERQTRRSAARFTLPSIGFTLNLETHRTRGLKNVSIGFVASGASYFNDNLRASGSNASTSFMGALAYNTSGWDISDLTISDPFRNSYAPWESIVGWEAGLISLYGPDSNTSEYIGTSEAYEFLGGDPNNLSNYSISQAGTLDQQYGRSVRGSRYEYLINMGMNFSDKFYFGFNIGITSLDYSYQDWIMEAAQNPSDFSLTFNNADGSVSETEFSDMNFNYRYNATGVGVYGKFGFIARPVAGLRVGGAIQTPTSTVIKEFWSYSAASYYTDSRFNAGSQSPEGEYRYRLVSPFRFNVGLAYTFGNFGLISADYEMCDYSGMRFRVTENDSESTFDADNADIREFMGASHMLRAGIEVKPLAALSVRAGYGRTTSPERYYEDNVKKAVKANKNSFSAGLGYSSAGSFFADLAFRATRYPDEYVYPYSDYIFDSEGGYFPSPEILNRKWMYDVMLTIGFRF</sequence>
<gene>
    <name evidence="2" type="ORF">IAB80_10085</name>
</gene>
<comment type="caution">
    <text evidence="2">The sequence shown here is derived from an EMBL/GenBank/DDBJ whole genome shotgun (WGS) entry which is preliminary data.</text>
</comment>
<dbReference type="SUPFAM" id="SSF56935">
    <property type="entry name" value="Porins"/>
    <property type="match status" value="1"/>
</dbReference>
<reference evidence="2" key="1">
    <citation type="submission" date="2020-10" db="EMBL/GenBank/DDBJ databases">
        <authorList>
            <person name="Gilroy R."/>
        </authorList>
    </citation>
    <scope>NUCLEOTIDE SEQUENCE</scope>
    <source>
        <strain evidence="2">2478</strain>
    </source>
</reference>
<feature type="signal peptide" evidence="1">
    <location>
        <begin position="1"/>
        <end position="19"/>
    </location>
</feature>
<reference evidence="2" key="2">
    <citation type="journal article" date="2021" name="PeerJ">
        <title>Extensive microbial diversity within the chicken gut microbiome revealed by metagenomics and culture.</title>
        <authorList>
            <person name="Gilroy R."/>
            <person name="Ravi A."/>
            <person name="Getino M."/>
            <person name="Pursley I."/>
            <person name="Horton D.L."/>
            <person name="Alikhan N.F."/>
            <person name="Baker D."/>
            <person name="Gharbi K."/>
            <person name="Hall N."/>
            <person name="Watson M."/>
            <person name="Adriaenssens E.M."/>
            <person name="Foster-Nyarko E."/>
            <person name="Jarju S."/>
            <person name="Secka A."/>
            <person name="Antonio M."/>
            <person name="Oren A."/>
            <person name="Chaudhuri R.R."/>
            <person name="La Ragione R."/>
            <person name="Hildebrand F."/>
            <person name="Pallen M.J."/>
        </authorList>
    </citation>
    <scope>NUCLEOTIDE SEQUENCE</scope>
    <source>
        <strain evidence="2">2478</strain>
    </source>
</reference>
<evidence type="ECO:0008006" key="4">
    <source>
        <dbReference type="Google" id="ProtNLM"/>
    </source>
</evidence>
<dbReference type="Proteomes" id="UP000823771">
    <property type="component" value="Unassembled WGS sequence"/>
</dbReference>
<feature type="chain" id="PRO_5038956169" description="Outer membrane protein transport protein (OMPP1/FadL/TodX)" evidence="1">
    <location>
        <begin position="20"/>
        <end position="554"/>
    </location>
</feature>
<protein>
    <recommendedName>
        <fullName evidence="4">Outer membrane protein transport protein (OMPP1/FadL/TodX)</fullName>
    </recommendedName>
</protein>
<name>A0A9D9IXB4_9BACT</name>
<dbReference type="Gene3D" id="2.40.160.60">
    <property type="entry name" value="Outer membrane protein transport protein (OMPP1/FadL/TodX)"/>
    <property type="match status" value="1"/>
</dbReference>
<accession>A0A9D9IXB4</accession>
<proteinExistence type="predicted"/>
<evidence type="ECO:0000313" key="3">
    <source>
        <dbReference type="Proteomes" id="UP000823771"/>
    </source>
</evidence>
<organism evidence="2 3">
    <name type="scientific">Candidatus Cryptobacteroides excrementipullorum</name>
    <dbReference type="NCBI Taxonomy" id="2840761"/>
    <lineage>
        <taxon>Bacteria</taxon>
        <taxon>Pseudomonadati</taxon>
        <taxon>Bacteroidota</taxon>
        <taxon>Bacteroidia</taxon>
        <taxon>Bacteroidales</taxon>
        <taxon>Candidatus Cryptobacteroides</taxon>
    </lineage>
</organism>
<evidence type="ECO:0000256" key="1">
    <source>
        <dbReference type="SAM" id="SignalP"/>
    </source>
</evidence>
<dbReference type="EMBL" id="JADILZ010000096">
    <property type="protein sequence ID" value="MBO8479218.1"/>
    <property type="molecule type" value="Genomic_DNA"/>
</dbReference>
<dbReference type="AlphaFoldDB" id="A0A9D9IXB4"/>